<feature type="domain" description="Major facilitator superfamily (MFS) profile" evidence="8">
    <location>
        <begin position="17"/>
        <end position="477"/>
    </location>
</feature>
<keyword evidence="3 7" id="KW-0812">Transmembrane</keyword>
<dbReference type="AlphaFoldDB" id="A0A367JEW9"/>
<feature type="compositionally biased region" description="Basic and acidic residues" evidence="6">
    <location>
        <begin position="241"/>
        <end position="253"/>
    </location>
</feature>
<dbReference type="InterPro" id="IPR020846">
    <property type="entry name" value="MFS_dom"/>
</dbReference>
<gene>
    <name evidence="9" type="ORF">CU098_006614</name>
</gene>
<evidence type="ECO:0000313" key="9">
    <source>
        <dbReference type="EMBL" id="RCH88474.1"/>
    </source>
</evidence>
<evidence type="ECO:0000256" key="4">
    <source>
        <dbReference type="ARBA" id="ARBA00022989"/>
    </source>
</evidence>
<feature type="transmembrane region" description="Helical" evidence="7">
    <location>
        <begin position="352"/>
        <end position="372"/>
    </location>
</feature>
<name>A0A367JEW9_RHIST</name>
<comment type="subcellular location">
    <subcellularLocation>
        <location evidence="1">Membrane</location>
        <topology evidence="1">Multi-pass membrane protein</topology>
    </subcellularLocation>
</comment>
<comment type="caution">
    <text evidence="9">The sequence shown here is derived from an EMBL/GenBank/DDBJ whole genome shotgun (WGS) entry which is preliminary data.</text>
</comment>
<dbReference type="PANTHER" id="PTHR23506">
    <property type="entry name" value="GH10249P"/>
    <property type="match status" value="1"/>
</dbReference>
<dbReference type="Pfam" id="PF07690">
    <property type="entry name" value="MFS_1"/>
    <property type="match status" value="2"/>
</dbReference>
<feature type="transmembrane region" description="Helical" evidence="7">
    <location>
        <begin position="324"/>
        <end position="345"/>
    </location>
</feature>
<keyword evidence="10" id="KW-1185">Reference proteome</keyword>
<feature type="transmembrane region" description="Helical" evidence="7">
    <location>
        <begin position="378"/>
        <end position="402"/>
    </location>
</feature>
<feature type="transmembrane region" description="Helical" evidence="7">
    <location>
        <begin position="104"/>
        <end position="122"/>
    </location>
</feature>
<feature type="transmembrane region" description="Helical" evidence="7">
    <location>
        <begin position="287"/>
        <end position="304"/>
    </location>
</feature>
<keyword evidence="4 7" id="KW-1133">Transmembrane helix</keyword>
<reference evidence="9 10" key="1">
    <citation type="journal article" date="2018" name="G3 (Bethesda)">
        <title>Phylogenetic and Phylogenomic Definition of Rhizopus Species.</title>
        <authorList>
            <person name="Gryganskyi A.P."/>
            <person name="Golan J."/>
            <person name="Dolatabadi S."/>
            <person name="Mondo S."/>
            <person name="Robb S."/>
            <person name="Idnurm A."/>
            <person name="Muszewska A."/>
            <person name="Steczkiewicz K."/>
            <person name="Masonjones S."/>
            <person name="Liao H.L."/>
            <person name="Gajdeczka M.T."/>
            <person name="Anike F."/>
            <person name="Vuek A."/>
            <person name="Anishchenko I.M."/>
            <person name="Voigt K."/>
            <person name="de Hoog G.S."/>
            <person name="Smith M.E."/>
            <person name="Heitman J."/>
            <person name="Vilgalys R."/>
            <person name="Stajich J.E."/>
        </authorList>
    </citation>
    <scope>NUCLEOTIDE SEQUENCE [LARGE SCALE GENOMIC DNA]</scope>
    <source>
        <strain evidence="9 10">LSU 92-RS-03</strain>
    </source>
</reference>
<protein>
    <recommendedName>
        <fullName evidence="8">Major facilitator superfamily (MFS) profile domain-containing protein</fullName>
    </recommendedName>
</protein>
<dbReference type="CDD" id="cd17325">
    <property type="entry name" value="MFS_MdtG_SLC18_like"/>
    <property type="match status" value="1"/>
</dbReference>
<dbReference type="InterPro" id="IPR011701">
    <property type="entry name" value="MFS"/>
</dbReference>
<dbReference type="GO" id="GO:0022857">
    <property type="term" value="F:transmembrane transporter activity"/>
    <property type="evidence" value="ECO:0007669"/>
    <property type="project" value="InterPro"/>
</dbReference>
<dbReference type="EMBL" id="PJQM01003514">
    <property type="protein sequence ID" value="RCH88474.1"/>
    <property type="molecule type" value="Genomic_DNA"/>
</dbReference>
<feature type="transmembrane region" description="Helical" evidence="7">
    <location>
        <begin position="75"/>
        <end position="95"/>
    </location>
</feature>
<dbReference type="InterPro" id="IPR036259">
    <property type="entry name" value="MFS_trans_sf"/>
</dbReference>
<dbReference type="Gene3D" id="1.20.1250.20">
    <property type="entry name" value="MFS general substrate transporter like domains"/>
    <property type="match status" value="2"/>
</dbReference>
<feature type="transmembrane region" description="Helical" evidence="7">
    <location>
        <begin position="451"/>
        <end position="473"/>
    </location>
</feature>
<feature type="transmembrane region" description="Helical" evidence="7">
    <location>
        <begin position="423"/>
        <end position="445"/>
    </location>
</feature>
<feature type="transmembrane region" description="Helical" evidence="7">
    <location>
        <begin position="15"/>
        <end position="43"/>
    </location>
</feature>
<sequence length="485" mass="52830">MRSKPIFARIRSSRLYVLATVCISLFTDMITYSIIVPIIPFAIDAIERGRSPDDSDSDPYKSKINDPGSVSKESGVLLALFSVGIIVGSLGFGYFGDRLKHRQGLMLIGILGLLASTLLFMLGQKYWELLLARFLQGFSDACVWTLGMCLVSDTFPLEELGTQMGRVMLFHSVGMVSGAPIGGALYQTRGYKSPFIFCIVLAGVDLLLRLFLVERKNNPPEWFEKNASIKEASISPDSPEDTIKLSDEKEERVSSNSPEDTIEFPDEKKSQEKQEVTYFSLLKEHRLLAGMLMAFSNATVIGVFETTLSVRLASEWGYTSSQIGLVFIAEVAPTFVASPLSGIIVDKYGPKVVVFPTWIICAVATMLCGIPNQSTSGGIAPLIVLLIIQGFCVAAFLTPVLSEIGYIVQSKNPDGGDDGQGRGYALFNVAFALGGIVGPLLGGYLYSVIGFFWVCIAMGCFLIICIPYVFYFVGGRGLSVIKKTN</sequence>
<evidence type="ECO:0000256" key="1">
    <source>
        <dbReference type="ARBA" id="ARBA00004141"/>
    </source>
</evidence>
<keyword evidence="5 7" id="KW-0472">Membrane</keyword>
<proteinExistence type="predicted"/>
<accession>A0A367JEW9</accession>
<evidence type="ECO:0000313" key="10">
    <source>
        <dbReference type="Proteomes" id="UP000253551"/>
    </source>
</evidence>
<dbReference type="Proteomes" id="UP000253551">
    <property type="component" value="Unassembled WGS sequence"/>
</dbReference>
<dbReference type="SUPFAM" id="SSF103473">
    <property type="entry name" value="MFS general substrate transporter"/>
    <property type="match status" value="1"/>
</dbReference>
<dbReference type="PROSITE" id="PS50850">
    <property type="entry name" value="MFS"/>
    <property type="match status" value="1"/>
</dbReference>
<dbReference type="OrthoDB" id="5086884at2759"/>
<organism evidence="9 10">
    <name type="scientific">Rhizopus stolonifer</name>
    <name type="common">Rhizopus nigricans</name>
    <dbReference type="NCBI Taxonomy" id="4846"/>
    <lineage>
        <taxon>Eukaryota</taxon>
        <taxon>Fungi</taxon>
        <taxon>Fungi incertae sedis</taxon>
        <taxon>Mucoromycota</taxon>
        <taxon>Mucoromycotina</taxon>
        <taxon>Mucoromycetes</taxon>
        <taxon>Mucorales</taxon>
        <taxon>Mucorineae</taxon>
        <taxon>Rhizopodaceae</taxon>
        <taxon>Rhizopus</taxon>
    </lineage>
</organism>
<evidence type="ECO:0000256" key="7">
    <source>
        <dbReference type="SAM" id="Phobius"/>
    </source>
</evidence>
<evidence type="ECO:0000256" key="3">
    <source>
        <dbReference type="ARBA" id="ARBA00022692"/>
    </source>
</evidence>
<evidence type="ECO:0000256" key="6">
    <source>
        <dbReference type="SAM" id="MobiDB-lite"/>
    </source>
</evidence>
<evidence type="ECO:0000259" key="8">
    <source>
        <dbReference type="PROSITE" id="PS50850"/>
    </source>
</evidence>
<feature type="transmembrane region" description="Helical" evidence="7">
    <location>
        <begin position="193"/>
        <end position="212"/>
    </location>
</feature>
<evidence type="ECO:0000256" key="2">
    <source>
        <dbReference type="ARBA" id="ARBA00022448"/>
    </source>
</evidence>
<dbReference type="InterPro" id="IPR050930">
    <property type="entry name" value="MFS_Vesicular_Transporter"/>
</dbReference>
<dbReference type="GO" id="GO:0016020">
    <property type="term" value="C:membrane"/>
    <property type="evidence" value="ECO:0007669"/>
    <property type="project" value="UniProtKB-SubCell"/>
</dbReference>
<evidence type="ECO:0000256" key="5">
    <source>
        <dbReference type="ARBA" id="ARBA00023136"/>
    </source>
</evidence>
<dbReference type="PANTHER" id="PTHR23506:SF23">
    <property type="entry name" value="GH10249P"/>
    <property type="match status" value="1"/>
</dbReference>
<feature type="region of interest" description="Disordered" evidence="6">
    <location>
        <begin position="233"/>
        <end position="269"/>
    </location>
</feature>
<dbReference type="STRING" id="4846.A0A367JEW9"/>
<keyword evidence="2" id="KW-0813">Transport</keyword>